<accession>A0A1I8AQ18</accession>
<keyword evidence="1" id="KW-1185">Reference proteome</keyword>
<dbReference type="SUPFAM" id="SSF55486">
    <property type="entry name" value="Metalloproteases ('zincins'), catalytic domain"/>
    <property type="match status" value="1"/>
</dbReference>
<name>A0A1I8AQ18_9BILA</name>
<dbReference type="AlphaFoldDB" id="A0A1I8AQ18"/>
<proteinExistence type="predicted"/>
<evidence type="ECO:0000313" key="2">
    <source>
        <dbReference type="WBParaSite" id="L893_g7999.t1"/>
    </source>
</evidence>
<dbReference type="Gene3D" id="1.10.1370.40">
    <property type="match status" value="1"/>
</dbReference>
<dbReference type="WBParaSite" id="L893_g7999.t1">
    <property type="protein sequence ID" value="L893_g7999.t1"/>
    <property type="gene ID" value="L893_g7999"/>
</dbReference>
<protein>
    <submittedName>
        <fullName evidence="2">ABC transporter substrate-binding protein</fullName>
    </submittedName>
</protein>
<dbReference type="Proteomes" id="UP000095287">
    <property type="component" value="Unplaced"/>
</dbReference>
<evidence type="ECO:0000313" key="1">
    <source>
        <dbReference type="Proteomes" id="UP000095287"/>
    </source>
</evidence>
<reference evidence="2" key="1">
    <citation type="submission" date="2016-11" db="UniProtKB">
        <authorList>
            <consortium name="WormBaseParasite"/>
        </authorList>
    </citation>
    <scope>IDENTIFICATION</scope>
</reference>
<organism evidence="1 2">
    <name type="scientific">Steinernema glaseri</name>
    <dbReference type="NCBI Taxonomy" id="37863"/>
    <lineage>
        <taxon>Eukaryota</taxon>
        <taxon>Metazoa</taxon>
        <taxon>Ecdysozoa</taxon>
        <taxon>Nematoda</taxon>
        <taxon>Chromadorea</taxon>
        <taxon>Rhabditida</taxon>
        <taxon>Tylenchina</taxon>
        <taxon>Panagrolaimomorpha</taxon>
        <taxon>Strongyloidoidea</taxon>
        <taxon>Steinernematidae</taxon>
        <taxon>Steinernema</taxon>
    </lineage>
</organism>
<sequence>PVAARADQVVLAVADHQRLRRVQVFFGQQVRNQLHLVGARTVQLAAVDDLEMPGKIEVPGNLAGELPGLGGGDVQRAPLRLQPFEQLAHAFEHAVLVQPGEERAFLVGQRPCLLHRAAHVQEAALQRLARRYQAAGTDDHLVLDHRAVHDGAAHADQNAVAQGAAMQHDLVANGHVIADQQRVAVGIERPGMDGAVFLLPRCLTVSANNPLLQSYDLPPFSAIRAEHVLPAIEQILADNRSAIASILKTQGQNPTWAGLAYEALIASPEAAGFDVAQKTILEHALRDFRLSGIDLPADQQKRYAE</sequence>